<dbReference type="Proteomes" id="UP000499080">
    <property type="component" value="Unassembled WGS sequence"/>
</dbReference>
<reference evidence="2 3" key="1">
    <citation type="journal article" date="2019" name="Sci. Rep.">
        <title>Orb-weaving spider Araneus ventricosus genome elucidates the spidroin gene catalogue.</title>
        <authorList>
            <person name="Kono N."/>
            <person name="Nakamura H."/>
            <person name="Ohtoshi R."/>
            <person name="Moran D.A.P."/>
            <person name="Shinohara A."/>
            <person name="Yoshida Y."/>
            <person name="Fujiwara M."/>
            <person name="Mori M."/>
            <person name="Tomita M."/>
            <person name="Arakawa K."/>
        </authorList>
    </citation>
    <scope>NUCLEOTIDE SEQUENCE [LARGE SCALE GENOMIC DNA]</scope>
</reference>
<evidence type="ECO:0000256" key="1">
    <source>
        <dbReference type="SAM" id="MobiDB-lite"/>
    </source>
</evidence>
<protein>
    <submittedName>
        <fullName evidence="2">Uncharacterized protein</fullName>
    </submittedName>
</protein>
<evidence type="ECO:0000313" key="3">
    <source>
        <dbReference type="Proteomes" id="UP000499080"/>
    </source>
</evidence>
<name>A0A4Y2A5I7_ARAVE</name>
<evidence type="ECO:0000313" key="2">
    <source>
        <dbReference type="EMBL" id="GBL75048.1"/>
    </source>
</evidence>
<feature type="compositionally biased region" description="Basic and acidic residues" evidence="1">
    <location>
        <begin position="44"/>
        <end position="53"/>
    </location>
</feature>
<comment type="caution">
    <text evidence="2">The sequence shown here is derived from an EMBL/GenBank/DDBJ whole genome shotgun (WGS) entry which is preliminary data.</text>
</comment>
<dbReference type="EMBL" id="BGPR01000006">
    <property type="protein sequence ID" value="GBL75048.1"/>
    <property type="molecule type" value="Genomic_DNA"/>
</dbReference>
<organism evidence="2 3">
    <name type="scientific">Araneus ventricosus</name>
    <name type="common">Orbweaver spider</name>
    <name type="synonym">Epeira ventricosa</name>
    <dbReference type="NCBI Taxonomy" id="182803"/>
    <lineage>
        <taxon>Eukaryota</taxon>
        <taxon>Metazoa</taxon>
        <taxon>Ecdysozoa</taxon>
        <taxon>Arthropoda</taxon>
        <taxon>Chelicerata</taxon>
        <taxon>Arachnida</taxon>
        <taxon>Araneae</taxon>
        <taxon>Araneomorphae</taxon>
        <taxon>Entelegynae</taxon>
        <taxon>Araneoidea</taxon>
        <taxon>Araneidae</taxon>
        <taxon>Araneus</taxon>
    </lineage>
</organism>
<keyword evidence="3" id="KW-1185">Reference proteome</keyword>
<sequence>MISVGCSASNMGASIVTATSPEKLQENVDTVDIENDTSSSDFNATDKSEKTDNSNENEAVEQSKYKKHMALQVQFCQLRRSQNFILVLLRKSFFDKVIV</sequence>
<dbReference type="AlphaFoldDB" id="A0A4Y2A5I7"/>
<gene>
    <name evidence="2" type="ORF">AVEN_243836_1</name>
</gene>
<proteinExistence type="predicted"/>
<accession>A0A4Y2A5I7</accession>
<feature type="region of interest" description="Disordered" evidence="1">
    <location>
        <begin position="26"/>
        <end position="62"/>
    </location>
</feature>